<dbReference type="HOGENOM" id="CLU_3315944_0_0_5"/>
<dbReference type="PATRIC" id="fig|348824.6.peg.2244"/>
<dbReference type="KEGG" id="rhl:LPU83_2078"/>
<keyword evidence="2" id="KW-1185">Reference proteome</keyword>
<dbReference type="Proteomes" id="UP000019443">
    <property type="component" value="Chromosome"/>
</dbReference>
<proteinExistence type="predicted"/>
<sequence length="39" mass="4532">MHYSLLGIRRFDILKATFSWIYAAAKSKFATLLKLTKVK</sequence>
<evidence type="ECO:0000313" key="1">
    <source>
        <dbReference type="EMBL" id="CDM57735.1"/>
    </source>
</evidence>
<name>W6RBN1_9HYPH</name>
<organism evidence="1 2">
    <name type="scientific">Rhizobium favelukesii</name>
    <dbReference type="NCBI Taxonomy" id="348824"/>
    <lineage>
        <taxon>Bacteria</taxon>
        <taxon>Pseudomonadati</taxon>
        <taxon>Pseudomonadota</taxon>
        <taxon>Alphaproteobacteria</taxon>
        <taxon>Hyphomicrobiales</taxon>
        <taxon>Rhizobiaceae</taxon>
        <taxon>Rhizobium/Agrobacterium group</taxon>
        <taxon>Rhizobium</taxon>
    </lineage>
</organism>
<protein>
    <submittedName>
        <fullName evidence="1">Uncharacterized protein</fullName>
    </submittedName>
</protein>
<dbReference type="EMBL" id="HG916852">
    <property type="protein sequence ID" value="CDM57735.1"/>
    <property type="molecule type" value="Genomic_DNA"/>
</dbReference>
<gene>
    <name evidence="1" type="ORF">LPU83_2078</name>
</gene>
<accession>W6RBN1</accession>
<evidence type="ECO:0000313" key="2">
    <source>
        <dbReference type="Proteomes" id="UP000019443"/>
    </source>
</evidence>
<reference evidence="1" key="1">
    <citation type="submission" date="2013-11" db="EMBL/GenBank/DDBJ databases">
        <title>Draft genome sequence of the broad-host-range Rhizobium sp. LPU83 strain, a member of the low-genetic diversity Oregon-like Rhizobium sp. group.</title>
        <authorList>
            <person name="Wibberg D."/>
            <person name="Puehler A."/>
            <person name="Schlueter A."/>
        </authorList>
    </citation>
    <scope>NUCLEOTIDE SEQUENCE [LARGE SCALE GENOMIC DNA]</scope>
    <source>
        <strain evidence="1">LPU83</strain>
    </source>
</reference>
<dbReference type="AlphaFoldDB" id="W6RBN1"/>